<evidence type="ECO:0000313" key="9">
    <source>
        <dbReference type="Proteomes" id="UP000290958"/>
    </source>
</evidence>
<evidence type="ECO:0000256" key="1">
    <source>
        <dbReference type="ARBA" id="ARBA00012417"/>
    </source>
</evidence>
<accession>A0A4Q1KED7</accession>
<protein>
    <recommendedName>
        <fullName evidence="1">DNA-directed DNA polymerase</fullName>
        <ecNumber evidence="1">2.7.7.7</ecNumber>
    </recommendedName>
</protein>
<dbReference type="GO" id="GO:0006261">
    <property type="term" value="P:DNA-templated DNA replication"/>
    <property type="evidence" value="ECO:0007669"/>
    <property type="project" value="TreeGrafter"/>
</dbReference>
<dbReference type="SUPFAM" id="SSF48019">
    <property type="entry name" value="post-AAA+ oligomerization domain-like"/>
    <property type="match status" value="1"/>
</dbReference>
<sequence length="341" mass="36084">MKANRAQIEKALDAPTAATRVFLLYGPDEAGSMALLKRLERAMGEGAERIDLDGASLKADPARLADEAASFSMFGDKRWVRVMGAGEESAPALAALLEAPQAGNPVILVAGAIRATSKLAKLCLDSPAALAFASYAPDEREAAQIAQGLARERGLRLSTELARRIADLTGNDRALMAGEVEKIALYLDAAPEHPAEATAEALDALSAGASESDVGPLVNAVLEGNAAALQHELAQLQASATPLASITRPLLNRALLVAQIGSAFERTGNMEKAMETEGKAVFWKEKGAVQKQARIWSGDKAGRLIERLLEAERMTRTSLGPGDTAVRQELLTITRQAARSR</sequence>
<dbReference type="EC" id="2.7.7.7" evidence="1"/>
<dbReference type="InterPro" id="IPR027417">
    <property type="entry name" value="P-loop_NTPase"/>
</dbReference>
<dbReference type="GO" id="GO:0003887">
    <property type="term" value="F:DNA-directed DNA polymerase activity"/>
    <property type="evidence" value="ECO:0007669"/>
    <property type="project" value="UniProtKB-KW"/>
</dbReference>
<dbReference type="SUPFAM" id="SSF52540">
    <property type="entry name" value="P-loop containing nucleoside triphosphate hydrolases"/>
    <property type="match status" value="1"/>
</dbReference>
<reference evidence="9" key="1">
    <citation type="submission" date="2019-01" db="EMBL/GenBank/DDBJ databases">
        <title>Cytophagaceae bacterium strain CAR-16.</title>
        <authorList>
            <person name="Chen W.-M."/>
        </authorList>
    </citation>
    <scope>NUCLEOTIDE SEQUENCE [LARGE SCALE GENOMIC DNA]</scope>
    <source>
        <strain evidence="9">CHR27</strain>
    </source>
</reference>
<dbReference type="GO" id="GO:0003677">
    <property type="term" value="F:DNA binding"/>
    <property type="evidence" value="ECO:0007669"/>
    <property type="project" value="InterPro"/>
</dbReference>
<dbReference type="InterPro" id="IPR008921">
    <property type="entry name" value="DNA_pol3_clamp-load_cplx_C"/>
</dbReference>
<dbReference type="PANTHER" id="PTHR34388:SF1">
    <property type="entry name" value="DNA POLYMERASE III SUBUNIT DELTA"/>
    <property type="match status" value="1"/>
</dbReference>
<dbReference type="OrthoDB" id="9804983at2"/>
<proteinExistence type="inferred from homology"/>
<dbReference type="NCBIfam" id="TIGR01128">
    <property type="entry name" value="holA"/>
    <property type="match status" value="1"/>
</dbReference>
<keyword evidence="5" id="KW-0239">DNA-directed DNA polymerase</keyword>
<evidence type="ECO:0000256" key="3">
    <source>
        <dbReference type="ARBA" id="ARBA00022695"/>
    </source>
</evidence>
<comment type="similarity">
    <text evidence="6">Belongs to the DNA polymerase HolA subunit family.</text>
</comment>
<evidence type="ECO:0000256" key="5">
    <source>
        <dbReference type="ARBA" id="ARBA00022932"/>
    </source>
</evidence>
<dbReference type="Gene3D" id="1.10.8.60">
    <property type="match status" value="1"/>
</dbReference>
<dbReference type="AlphaFoldDB" id="A0A4Q1KED7"/>
<keyword evidence="3 8" id="KW-0548">Nucleotidyltransferase</keyword>
<keyword evidence="2 8" id="KW-0808">Transferase</keyword>
<dbReference type="EMBL" id="SBKP01000018">
    <property type="protein sequence ID" value="RXR25944.1"/>
    <property type="molecule type" value="Genomic_DNA"/>
</dbReference>
<evidence type="ECO:0000256" key="4">
    <source>
        <dbReference type="ARBA" id="ARBA00022705"/>
    </source>
</evidence>
<comment type="caution">
    <text evidence="8">The sequence shown here is derived from an EMBL/GenBank/DDBJ whole genome shotgun (WGS) entry which is preliminary data.</text>
</comment>
<dbReference type="Proteomes" id="UP000290958">
    <property type="component" value="Unassembled WGS sequence"/>
</dbReference>
<comment type="catalytic activity">
    <reaction evidence="7">
        <text>DNA(n) + a 2'-deoxyribonucleoside 5'-triphosphate = DNA(n+1) + diphosphate</text>
        <dbReference type="Rhea" id="RHEA:22508"/>
        <dbReference type="Rhea" id="RHEA-COMP:17339"/>
        <dbReference type="Rhea" id="RHEA-COMP:17340"/>
        <dbReference type="ChEBI" id="CHEBI:33019"/>
        <dbReference type="ChEBI" id="CHEBI:61560"/>
        <dbReference type="ChEBI" id="CHEBI:173112"/>
        <dbReference type="EC" id="2.7.7.7"/>
    </reaction>
</comment>
<evidence type="ECO:0000256" key="2">
    <source>
        <dbReference type="ARBA" id="ARBA00022679"/>
    </source>
</evidence>
<evidence type="ECO:0000313" key="8">
    <source>
        <dbReference type="EMBL" id="RXR25944.1"/>
    </source>
</evidence>
<keyword evidence="4" id="KW-0235">DNA replication</keyword>
<organism evidence="8 9">
    <name type="scientific">Sphingobium fluviale</name>
    <dbReference type="NCBI Taxonomy" id="2506423"/>
    <lineage>
        <taxon>Bacteria</taxon>
        <taxon>Pseudomonadati</taxon>
        <taxon>Pseudomonadota</taxon>
        <taxon>Alphaproteobacteria</taxon>
        <taxon>Sphingomonadales</taxon>
        <taxon>Sphingomonadaceae</taxon>
        <taxon>Sphingobium</taxon>
    </lineage>
</organism>
<evidence type="ECO:0000256" key="6">
    <source>
        <dbReference type="ARBA" id="ARBA00034754"/>
    </source>
</evidence>
<dbReference type="RefSeq" id="WP_129405110.1">
    <property type="nucleotide sequence ID" value="NZ_SBKP01000018.1"/>
</dbReference>
<dbReference type="PANTHER" id="PTHR34388">
    <property type="entry name" value="DNA POLYMERASE III SUBUNIT DELTA"/>
    <property type="match status" value="1"/>
</dbReference>
<dbReference type="GO" id="GO:0009360">
    <property type="term" value="C:DNA polymerase III complex"/>
    <property type="evidence" value="ECO:0007669"/>
    <property type="project" value="TreeGrafter"/>
</dbReference>
<dbReference type="InterPro" id="IPR005790">
    <property type="entry name" value="DNA_polIII_delta"/>
</dbReference>
<gene>
    <name evidence="8" type="primary">holA</name>
    <name evidence="8" type="ORF">EQG66_13680</name>
</gene>
<dbReference type="Gene3D" id="3.40.50.300">
    <property type="entry name" value="P-loop containing nucleotide triphosphate hydrolases"/>
    <property type="match status" value="1"/>
</dbReference>
<name>A0A4Q1KED7_9SPHN</name>
<keyword evidence="9" id="KW-1185">Reference proteome</keyword>
<evidence type="ECO:0000256" key="7">
    <source>
        <dbReference type="ARBA" id="ARBA00049244"/>
    </source>
</evidence>